<feature type="transmembrane region" description="Helical" evidence="8">
    <location>
        <begin position="20"/>
        <end position="43"/>
    </location>
</feature>
<accession>A0AAN4YVR0</accession>
<evidence type="ECO:0000256" key="4">
    <source>
        <dbReference type="ARBA" id="ARBA00022692"/>
    </source>
</evidence>
<dbReference type="Proteomes" id="UP001165205">
    <property type="component" value="Unassembled WGS sequence"/>
</dbReference>
<feature type="transmembrane region" description="Helical" evidence="8">
    <location>
        <begin position="122"/>
        <end position="142"/>
    </location>
</feature>
<feature type="transmembrane region" description="Helical" evidence="8">
    <location>
        <begin position="81"/>
        <end position="110"/>
    </location>
</feature>
<comment type="caution">
    <text evidence="9">The sequence shown here is derived from an EMBL/GenBank/DDBJ whole genome shotgun (WGS) entry which is preliminary data.</text>
</comment>
<protein>
    <submittedName>
        <fullName evidence="9">Unnamed protein product</fullName>
    </submittedName>
</protein>
<comment type="similarity">
    <text evidence="2">Belongs to the SLC29A/ENT transporter (TC 2.A.57) family.</text>
</comment>
<feature type="compositionally biased region" description="Low complexity" evidence="7">
    <location>
        <begin position="349"/>
        <end position="366"/>
    </location>
</feature>
<evidence type="ECO:0000256" key="8">
    <source>
        <dbReference type="SAM" id="Phobius"/>
    </source>
</evidence>
<dbReference type="GO" id="GO:0005886">
    <property type="term" value="C:plasma membrane"/>
    <property type="evidence" value="ECO:0007669"/>
    <property type="project" value="TreeGrafter"/>
</dbReference>
<evidence type="ECO:0000313" key="10">
    <source>
        <dbReference type="Proteomes" id="UP001165205"/>
    </source>
</evidence>
<dbReference type="InterPro" id="IPR002259">
    <property type="entry name" value="Eqnu_transpt"/>
</dbReference>
<dbReference type="PANTHER" id="PTHR10332:SF88">
    <property type="entry name" value="EQUILIBRATIVE NUCLEOSIDE TRANSPORTER 1, ISOFORM A"/>
    <property type="match status" value="1"/>
</dbReference>
<dbReference type="AlphaFoldDB" id="A0AAN4YVR0"/>
<dbReference type="GO" id="GO:0000329">
    <property type="term" value="C:fungal-type vacuole membrane"/>
    <property type="evidence" value="ECO:0007669"/>
    <property type="project" value="TreeGrafter"/>
</dbReference>
<organism evidence="9 10">
    <name type="scientific">Aspergillus oryzae</name>
    <name type="common">Yellow koji mold</name>
    <dbReference type="NCBI Taxonomy" id="5062"/>
    <lineage>
        <taxon>Eukaryota</taxon>
        <taxon>Fungi</taxon>
        <taxon>Dikarya</taxon>
        <taxon>Ascomycota</taxon>
        <taxon>Pezizomycotina</taxon>
        <taxon>Eurotiomycetes</taxon>
        <taxon>Eurotiomycetidae</taxon>
        <taxon>Eurotiales</taxon>
        <taxon>Aspergillaceae</taxon>
        <taxon>Aspergillus</taxon>
        <taxon>Aspergillus subgen. Circumdati</taxon>
    </lineage>
</organism>
<feature type="transmembrane region" description="Helical" evidence="8">
    <location>
        <begin position="55"/>
        <end position="75"/>
    </location>
</feature>
<dbReference type="Pfam" id="PF01733">
    <property type="entry name" value="Nucleoside_tran"/>
    <property type="match status" value="1"/>
</dbReference>
<dbReference type="InterPro" id="IPR036259">
    <property type="entry name" value="MFS_trans_sf"/>
</dbReference>
<feature type="transmembrane region" description="Helical" evidence="8">
    <location>
        <begin position="162"/>
        <end position="182"/>
    </location>
</feature>
<evidence type="ECO:0000256" key="7">
    <source>
        <dbReference type="SAM" id="MobiDB-lite"/>
    </source>
</evidence>
<proteinExistence type="inferred from homology"/>
<evidence type="ECO:0000256" key="6">
    <source>
        <dbReference type="ARBA" id="ARBA00023136"/>
    </source>
</evidence>
<feature type="compositionally biased region" description="Low complexity" evidence="7">
    <location>
        <begin position="301"/>
        <end position="315"/>
    </location>
</feature>
<feature type="transmembrane region" description="Helical" evidence="8">
    <location>
        <begin position="221"/>
        <end position="239"/>
    </location>
</feature>
<keyword evidence="4 8" id="KW-0812">Transmembrane</keyword>
<evidence type="ECO:0000256" key="1">
    <source>
        <dbReference type="ARBA" id="ARBA00004141"/>
    </source>
</evidence>
<comment type="subcellular location">
    <subcellularLocation>
        <location evidence="1">Membrane</location>
        <topology evidence="1">Multi-pass membrane protein</topology>
    </subcellularLocation>
</comment>
<dbReference type="SUPFAM" id="SSF103473">
    <property type="entry name" value="MFS general substrate transporter"/>
    <property type="match status" value="1"/>
</dbReference>
<dbReference type="PANTHER" id="PTHR10332">
    <property type="entry name" value="EQUILIBRATIVE NUCLEOSIDE TRANSPORTER"/>
    <property type="match status" value="1"/>
</dbReference>
<evidence type="ECO:0000256" key="5">
    <source>
        <dbReference type="ARBA" id="ARBA00022989"/>
    </source>
</evidence>
<dbReference type="GO" id="GO:0034257">
    <property type="term" value="F:nicotinamide riboside transmembrane transporter activity"/>
    <property type="evidence" value="ECO:0007669"/>
    <property type="project" value="TreeGrafter"/>
</dbReference>
<dbReference type="PROSITE" id="PS01302">
    <property type="entry name" value="UPF0758"/>
    <property type="match status" value="1"/>
</dbReference>
<gene>
    <name evidence="9" type="ORF">Aory04_001047400</name>
</gene>
<evidence type="ECO:0000256" key="3">
    <source>
        <dbReference type="ARBA" id="ARBA00022448"/>
    </source>
</evidence>
<keyword evidence="5 8" id="KW-1133">Transmembrane helix</keyword>
<name>A0AAN4YVR0_ASPOZ</name>
<feature type="region of interest" description="Disordered" evidence="7">
    <location>
        <begin position="280"/>
        <end position="389"/>
    </location>
</feature>
<feature type="compositionally biased region" description="Polar residues" evidence="7">
    <location>
        <begin position="367"/>
        <end position="389"/>
    </location>
</feature>
<evidence type="ECO:0000256" key="2">
    <source>
        <dbReference type="ARBA" id="ARBA00007965"/>
    </source>
</evidence>
<evidence type="ECO:0000313" key="9">
    <source>
        <dbReference type="EMBL" id="GMG35239.1"/>
    </source>
</evidence>
<dbReference type="InterPro" id="IPR020891">
    <property type="entry name" value="UPF0758_CS"/>
</dbReference>
<keyword evidence="3" id="KW-0813">Transport</keyword>
<reference evidence="9" key="1">
    <citation type="submission" date="2023-04" db="EMBL/GenBank/DDBJ databases">
        <title>Aspergillus oryzae NBRC 4228.</title>
        <authorList>
            <person name="Ichikawa N."/>
            <person name="Sato H."/>
            <person name="Tonouchi N."/>
        </authorList>
    </citation>
    <scope>NUCLEOTIDE SEQUENCE</scope>
    <source>
        <strain evidence="9">NBRC 4228</strain>
    </source>
</reference>
<feature type="compositionally biased region" description="Polar residues" evidence="7">
    <location>
        <begin position="316"/>
        <end position="343"/>
    </location>
</feature>
<dbReference type="GO" id="GO:0015205">
    <property type="term" value="F:nucleobase transmembrane transporter activity"/>
    <property type="evidence" value="ECO:0007669"/>
    <property type="project" value="TreeGrafter"/>
</dbReference>
<sequence length="389" mass="42271">MFLAAAPYFYHRFSSDEWAAAHYQSSILIVSTVTNLGSSFTLAKLQKRTSYPKQITVSLLINIVIFSLLALSTGLLKNASIGLYFSFLMLMVAGTSLATGMNQIGVFAYVSGFGRPEYTQAIMAGQGLAGVLPCIVQILSVLVVPEQTGEQKVPQESAKSAFLYFITSTFVSLSALVAFGSLSKRRSNAMSEFAQSSPDTASDHTGRKTVSLWGLFKKLRFMALALFLCFAVTMMFPVFTAKIESVRDPQDHRINDLPSSGARITASLFCAANYHISPKYTSQHPSPKYRSIKPTQKHKPTSTNPTTPHSPSNHNQTTSDTSPDPHDSNQTPSPSDNTHTQLYNAPAESSSPYPSPSHNIHNSSHNTLPSPHNHPSGTPADTTPDYSAK</sequence>
<dbReference type="EMBL" id="BSYA01000162">
    <property type="protein sequence ID" value="GMG35239.1"/>
    <property type="molecule type" value="Genomic_DNA"/>
</dbReference>
<keyword evidence="6 8" id="KW-0472">Membrane</keyword>